<dbReference type="InterPro" id="IPR050932">
    <property type="entry name" value="TM2D1-3-like"/>
</dbReference>
<dbReference type="PANTHER" id="PTHR21016">
    <property type="entry name" value="BETA-AMYLOID BINDING PROTEIN-RELATED"/>
    <property type="match status" value="1"/>
</dbReference>
<proteinExistence type="inferred from homology"/>
<name>A0A2G5UTR5_9PELO</name>
<comment type="similarity">
    <text evidence="2">Belongs to the TM2 family.</text>
</comment>
<accession>A0A2G5UTR5</accession>
<evidence type="ECO:0000256" key="7">
    <source>
        <dbReference type="ARBA" id="ARBA00023180"/>
    </source>
</evidence>
<evidence type="ECO:0000256" key="3">
    <source>
        <dbReference type="ARBA" id="ARBA00022692"/>
    </source>
</evidence>
<evidence type="ECO:0000256" key="2">
    <source>
        <dbReference type="ARBA" id="ARBA00008284"/>
    </source>
</evidence>
<dbReference type="Pfam" id="PF05154">
    <property type="entry name" value="TM2"/>
    <property type="match status" value="1"/>
</dbReference>
<keyword evidence="7" id="KW-0325">Glycoprotein</keyword>
<feature type="domain" description="TM2" evidence="9">
    <location>
        <begin position="128"/>
        <end position="175"/>
    </location>
</feature>
<organism evidence="10 11">
    <name type="scientific">Caenorhabditis nigoni</name>
    <dbReference type="NCBI Taxonomy" id="1611254"/>
    <lineage>
        <taxon>Eukaryota</taxon>
        <taxon>Metazoa</taxon>
        <taxon>Ecdysozoa</taxon>
        <taxon>Nematoda</taxon>
        <taxon>Chromadorea</taxon>
        <taxon>Rhabditida</taxon>
        <taxon>Rhabditina</taxon>
        <taxon>Rhabditomorpha</taxon>
        <taxon>Rhabditoidea</taxon>
        <taxon>Rhabditidae</taxon>
        <taxon>Peloderinae</taxon>
        <taxon>Caenorhabditis</taxon>
    </lineage>
</organism>
<dbReference type="EMBL" id="PDUG01000003">
    <property type="protein sequence ID" value="PIC42965.1"/>
    <property type="molecule type" value="Genomic_DNA"/>
</dbReference>
<evidence type="ECO:0000256" key="5">
    <source>
        <dbReference type="ARBA" id="ARBA00022989"/>
    </source>
</evidence>
<feature type="transmembrane region" description="Helical" evidence="8">
    <location>
        <begin position="12"/>
        <end position="33"/>
    </location>
</feature>
<evidence type="ECO:0000256" key="1">
    <source>
        <dbReference type="ARBA" id="ARBA00004141"/>
    </source>
</evidence>
<evidence type="ECO:0000313" key="10">
    <source>
        <dbReference type="EMBL" id="PIC42965.1"/>
    </source>
</evidence>
<keyword evidence="3 8" id="KW-0812">Transmembrane</keyword>
<evidence type="ECO:0000256" key="8">
    <source>
        <dbReference type="SAM" id="Phobius"/>
    </source>
</evidence>
<feature type="transmembrane region" description="Helical" evidence="8">
    <location>
        <begin position="124"/>
        <end position="145"/>
    </location>
</feature>
<dbReference type="Proteomes" id="UP000230233">
    <property type="component" value="Chromosome III"/>
</dbReference>
<dbReference type="STRING" id="1611254.A0A2G5UTR5"/>
<dbReference type="PANTHER" id="PTHR21016:SF1">
    <property type="entry name" value="TM2 DOMAIN-CONTAINING PROTEIN 1"/>
    <property type="match status" value="1"/>
</dbReference>
<feature type="transmembrane region" description="Helical" evidence="8">
    <location>
        <begin position="157"/>
        <end position="182"/>
    </location>
</feature>
<evidence type="ECO:0000256" key="4">
    <source>
        <dbReference type="ARBA" id="ARBA00022729"/>
    </source>
</evidence>
<protein>
    <recommendedName>
        <fullName evidence="9">TM2 domain-containing protein</fullName>
    </recommendedName>
</protein>
<evidence type="ECO:0000259" key="9">
    <source>
        <dbReference type="Pfam" id="PF05154"/>
    </source>
</evidence>
<keyword evidence="5 8" id="KW-1133">Transmembrane helix</keyword>
<dbReference type="GO" id="GO:0016020">
    <property type="term" value="C:membrane"/>
    <property type="evidence" value="ECO:0007669"/>
    <property type="project" value="UniProtKB-SubCell"/>
</dbReference>
<keyword evidence="11" id="KW-1185">Reference proteome</keyword>
<comment type="subcellular location">
    <subcellularLocation>
        <location evidence="1">Membrane</location>
        <topology evidence="1">Multi-pass membrane protein</topology>
    </subcellularLocation>
</comment>
<sequence>MFLQFLFYLPRCLCHFLLFLYEFLLLLTLATFGNAMGPEILQLLVSLSLISLSSSDATVRCTDLDPTQYLCKNYAVDPITQQSITCSADNSVQVMCETAEHVKCIGKDHQFGVFNKTVPDACHYGAHVNYTTALLLSIFLGFFGIDRIYLGYYALGFVKMFSLGGLVVFWVVDIILISLQLLGPADGTDYAMAYYGPKVQRIR</sequence>
<keyword evidence="4" id="KW-0732">Signal</keyword>
<keyword evidence="6 8" id="KW-0472">Membrane</keyword>
<dbReference type="AlphaFoldDB" id="A0A2G5UTR5"/>
<reference evidence="11" key="1">
    <citation type="submission" date="2017-10" db="EMBL/GenBank/DDBJ databases">
        <title>Rapid genome shrinkage in a self-fertile nematode reveals novel sperm competition proteins.</title>
        <authorList>
            <person name="Yin D."/>
            <person name="Schwarz E.M."/>
            <person name="Thomas C.G."/>
            <person name="Felde R.L."/>
            <person name="Korf I.F."/>
            <person name="Cutter A.D."/>
            <person name="Schartner C.M."/>
            <person name="Ralston E.J."/>
            <person name="Meyer B.J."/>
            <person name="Haag E.S."/>
        </authorList>
    </citation>
    <scope>NUCLEOTIDE SEQUENCE [LARGE SCALE GENOMIC DNA]</scope>
    <source>
        <strain evidence="11">JU1422</strain>
    </source>
</reference>
<evidence type="ECO:0000256" key="6">
    <source>
        <dbReference type="ARBA" id="ARBA00023136"/>
    </source>
</evidence>
<dbReference type="InterPro" id="IPR007829">
    <property type="entry name" value="TM2"/>
</dbReference>
<gene>
    <name evidence="10" type="primary">Cni-Y66D12A.21</name>
    <name evidence="10" type="synonym">Cnig_chr_III.g9870</name>
    <name evidence="10" type="ORF">B9Z55_009870</name>
</gene>
<evidence type="ECO:0000313" key="11">
    <source>
        <dbReference type="Proteomes" id="UP000230233"/>
    </source>
</evidence>
<dbReference type="OrthoDB" id="5804096at2759"/>
<comment type="caution">
    <text evidence="10">The sequence shown here is derived from an EMBL/GenBank/DDBJ whole genome shotgun (WGS) entry which is preliminary data.</text>
</comment>